<dbReference type="EMBL" id="AP012337">
    <property type="protein sequence ID" value="BAM01345.1"/>
    <property type="molecule type" value="Genomic_DNA"/>
</dbReference>
<sequence>MKDLVHWCENTIPGYRDAGYRVVFNLTAAFKSLQGYLNIMGMFYADEMVYIFETGSQLLSIPRLPLQVDIDALRESRMELAMMAQGHIFPFEQVASIPDGLLEIDNQGSATLSDWGALIWNRVKQDLLGEDLLPFPRLQYTDTFRKDFKDTARKERAELQEILAKVSGILEDNRGDTFALKRDGGLQYDVYTNKYTKDGRPIGHFRVSQSRRVSCTAEDGALRLRRYGEHSINDNP</sequence>
<keyword evidence="3" id="KW-1185">Reference proteome</keyword>
<proteinExistence type="predicted"/>
<dbReference type="Gene3D" id="3.40.50.10770">
    <property type="entry name" value="Hypothetical protein VC1899 like domain (Restriction endonuclease-like)"/>
    <property type="match status" value="1"/>
</dbReference>
<accession>I0I7V7</accession>
<reference evidence="2 3" key="1">
    <citation type="submission" date="2012-02" db="EMBL/GenBank/DDBJ databases">
        <title>Complete genome sequence of Caldilinea aerophila DSM 14535 (= NBRC 102666).</title>
        <authorList>
            <person name="Oguchi A."/>
            <person name="Hosoyama A."/>
            <person name="Sekine M."/>
            <person name="Fukai R."/>
            <person name="Kato Y."/>
            <person name="Nakamura S."/>
            <person name="Hanada S."/>
            <person name="Yamazaki S."/>
            <person name="Fujita N."/>
        </authorList>
    </citation>
    <scope>NUCLEOTIDE SEQUENCE [LARGE SCALE GENOMIC DNA]</scope>
    <source>
        <strain evidence="3">DSM 14535 / JCM 11387 / NBRC 104270 / STL-6-O1</strain>
    </source>
</reference>
<protein>
    <recommendedName>
        <fullName evidence="1">CRISPR system ring nuclease SSO1393-like domain-containing protein</fullName>
    </recommendedName>
</protein>
<evidence type="ECO:0000259" key="1">
    <source>
        <dbReference type="Pfam" id="PF09651"/>
    </source>
</evidence>
<dbReference type="Pfam" id="PF09651">
    <property type="entry name" value="Cas_APE2256"/>
    <property type="match status" value="1"/>
</dbReference>
<organism evidence="2 3">
    <name type="scientific">Caldilinea aerophila (strain DSM 14535 / JCM 11387 / NBRC 104270 / STL-6-O1)</name>
    <dbReference type="NCBI Taxonomy" id="926550"/>
    <lineage>
        <taxon>Bacteria</taxon>
        <taxon>Bacillati</taxon>
        <taxon>Chloroflexota</taxon>
        <taxon>Caldilineae</taxon>
        <taxon>Caldilineales</taxon>
        <taxon>Caldilineaceae</taxon>
        <taxon>Caldilinea</taxon>
    </lineage>
</organism>
<evidence type="ECO:0000313" key="3">
    <source>
        <dbReference type="Proteomes" id="UP000007880"/>
    </source>
</evidence>
<dbReference type="KEGG" id="cap:CLDAP_33050"/>
<dbReference type="HOGENOM" id="CLU_1173707_0_0_0"/>
<dbReference type="eggNOG" id="COG4006">
    <property type="taxonomic scope" value="Bacteria"/>
</dbReference>
<evidence type="ECO:0000313" key="2">
    <source>
        <dbReference type="EMBL" id="BAM01345.1"/>
    </source>
</evidence>
<dbReference type="AlphaFoldDB" id="I0I7V7"/>
<feature type="domain" description="CRISPR system ring nuclease SSO1393-like" evidence="1">
    <location>
        <begin position="1"/>
        <end position="64"/>
    </location>
</feature>
<dbReference type="InterPro" id="IPR013442">
    <property type="entry name" value="SSO1393-like"/>
</dbReference>
<gene>
    <name evidence="2" type="ordered locus">CLDAP_33050</name>
</gene>
<dbReference type="STRING" id="926550.CLDAP_33050"/>
<name>I0I7V7_CALAS</name>
<dbReference type="Proteomes" id="UP000007880">
    <property type="component" value="Chromosome"/>
</dbReference>